<accession>D3BAP9</accession>
<dbReference type="SMART" id="SM00028">
    <property type="entry name" value="TPR"/>
    <property type="match status" value="5"/>
</dbReference>
<dbReference type="OMA" id="CARMATS"/>
<dbReference type="AlphaFoldDB" id="D3BAP9"/>
<keyword evidence="6" id="KW-1185">Reference proteome</keyword>
<dbReference type="GeneID" id="31361112"/>
<feature type="compositionally biased region" description="Low complexity" evidence="4">
    <location>
        <begin position="301"/>
        <end position="338"/>
    </location>
</feature>
<dbReference type="GO" id="GO:0051879">
    <property type="term" value="F:Hsp90 protein binding"/>
    <property type="evidence" value="ECO:0007669"/>
    <property type="project" value="TreeGrafter"/>
</dbReference>
<organism evidence="5 6">
    <name type="scientific">Heterostelium pallidum (strain ATCC 26659 / Pp 5 / PN500)</name>
    <name type="common">Cellular slime mold</name>
    <name type="synonym">Polysphondylium pallidum</name>
    <dbReference type="NCBI Taxonomy" id="670386"/>
    <lineage>
        <taxon>Eukaryota</taxon>
        <taxon>Amoebozoa</taxon>
        <taxon>Evosea</taxon>
        <taxon>Eumycetozoa</taxon>
        <taxon>Dictyostelia</taxon>
        <taxon>Acytosteliales</taxon>
        <taxon>Acytosteliaceae</taxon>
        <taxon>Heterostelium</taxon>
    </lineage>
</organism>
<dbReference type="RefSeq" id="XP_020433753.1">
    <property type="nucleotide sequence ID" value="XM_020576504.1"/>
</dbReference>
<dbReference type="InParanoid" id="D3BAP9"/>
<dbReference type="PROSITE" id="PS50005">
    <property type="entry name" value="TPR"/>
    <property type="match status" value="1"/>
</dbReference>
<dbReference type="STRING" id="670386.D3BAP9"/>
<keyword evidence="2 3" id="KW-0802">TPR repeat</keyword>
<protein>
    <submittedName>
        <fullName evidence="5">Uncharacterized protein</fullName>
    </submittedName>
</protein>
<feature type="region of interest" description="Disordered" evidence="4">
    <location>
        <begin position="382"/>
        <end position="410"/>
    </location>
</feature>
<evidence type="ECO:0000313" key="6">
    <source>
        <dbReference type="Proteomes" id="UP000001396"/>
    </source>
</evidence>
<evidence type="ECO:0000256" key="3">
    <source>
        <dbReference type="PROSITE-ProRule" id="PRU00339"/>
    </source>
</evidence>
<feature type="repeat" description="TPR" evidence="3">
    <location>
        <begin position="12"/>
        <end position="45"/>
    </location>
</feature>
<feature type="region of interest" description="Disordered" evidence="4">
    <location>
        <begin position="442"/>
        <end position="521"/>
    </location>
</feature>
<dbReference type="PANTHER" id="PTHR22904">
    <property type="entry name" value="TPR REPEAT CONTAINING PROTEIN"/>
    <property type="match status" value="1"/>
</dbReference>
<keyword evidence="1" id="KW-0677">Repeat</keyword>
<evidence type="ECO:0000256" key="4">
    <source>
        <dbReference type="SAM" id="MobiDB-lite"/>
    </source>
</evidence>
<feature type="region of interest" description="Disordered" evidence="4">
    <location>
        <begin position="291"/>
        <end position="344"/>
    </location>
</feature>
<dbReference type="Gene3D" id="1.25.40.10">
    <property type="entry name" value="Tetratricopeptide repeat domain"/>
    <property type="match status" value="2"/>
</dbReference>
<dbReference type="Proteomes" id="UP000001396">
    <property type="component" value="Unassembled WGS sequence"/>
</dbReference>
<feature type="compositionally biased region" description="Acidic residues" evidence="4">
    <location>
        <begin position="468"/>
        <end position="497"/>
    </location>
</feature>
<feature type="region of interest" description="Disordered" evidence="4">
    <location>
        <begin position="82"/>
        <end position="102"/>
    </location>
</feature>
<feature type="compositionally biased region" description="Acidic residues" evidence="4">
    <location>
        <begin position="442"/>
        <end position="453"/>
    </location>
</feature>
<proteinExistence type="predicted"/>
<evidence type="ECO:0000313" key="5">
    <source>
        <dbReference type="EMBL" id="EFA81636.1"/>
    </source>
</evidence>
<feature type="compositionally biased region" description="Polar residues" evidence="4">
    <location>
        <begin position="90"/>
        <end position="99"/>
    </location>
</feature>
<feature type="compositionally biased region" description="Basic residues" evidence="4">
    <location>
        <begin position="291"/>
        <end position="300"/>
    </location>
</feature>
<dbReference type="SUPFAM" id="SSF48452">
    <property type="entry name" value="TPR-like"/>
    <property type="match status" value="2"/>
</dbReference>
<reference evidence="5 6" key="1">
    <citation type="journal article" date="2011" name="Genome Res.">
        <title>Phylogeny-wide analysis of social amoeba genomes highlights ancient origins for complex intercellular communication.</title>
        <authorList>
            <person name="Heidel A.J."/>
            <person name="Lawal H.M."/>
            <person name="Felder M."/>
            <person name="Schilde C."/>
            <person name="Helps N.R."/>
            <person name="Tunggal B."/>
            <person name="Rivero F."/>
            <person name="John U."/>
            <person name="Schleicher M."/>
            <person name="Eichinger L."/>
            <person name="Platzer M."/>
            <person name="Noegel A.A."/>
            <person name="Schaap P."/>
            <person name="Gloeckner G."/>
        </authorList>
    </citation>
    <scope>NUCLEOTIDE SEQUENCE [LARGE SCALE GENOMIC DNA]</scope>
    <source>
        <strain evidence="6">ATCC 26659 / Pp 5 / PN500</strain>
    </source>
</reference>
<name>D3BAP9_HETP5</name>
<dbReference type="InterPro" id="IPR019734">
    <property type="entry name" value="TPR_rpt"/>
</dbReference>
<dbReference type="EMBL" id="ADBJ01000025">
    <property type="protein sequence ID" value="EFA81636.1"/>
    <property type="molecule type" value="Genomic_DNA"/>
</dbReference>
<dbReference type="PANTHER" id="PTHR22904:SF523">
    <property type="entry name" value="STRESS-INDUCED-PHOSPHOPROTEIN 1"/>
    <property type="match status" value="1"/>
</dbReference>
<dbReference type="InterPro" id="IPR011990">
    <property type="entry name" value="TPR-like_helical_dom_sf"/>
</dbReference>
<comment type="caution">
    <text evidence="5">The sequence shown here is derived from an EMBL/GenBank/DDBJ whole genome shotgun (WGS) entry which is preliminary data.</text>
</comment>
<sequence length="521" mass="59949">MSIMMLTTLPQAQALKEKGNLELWNKNYVGALEYFDKAIDADPNNMELPLSRAAALNSSGNFDAAILECQKTVDMVNKINMDDDDEDNDQAAQSNNTIQPPLDQDDMARILQMKSRAYARMGTAYLGSCKFSESKRCIVKAINTYNCVEFEEMLTWINELIKLSTTEAKTLFKQANQLYYEKRYDEATSMYTEAIAIDKFNNILYANRSMSYCKQKKFKEAIEDANTSIEIQETDKQFNYLPYYSKANALYAQSEYQESLVYYNEALKLKTDSAPIQKKIKKINLLLKGKQPVKTKKKSTKNNNNNSKNNNKNKNKNNNNVESNTTTTTTTTTTATSSHPTSSRIAMIDRFRKESIGFEEDEIQDTRNDDAVSEVPADAHEMTTAPRVSDTVSEISEASEFRTPPTTNNTKSIIQRLNDMEKQKQQQQQKSLNTIDEEEIEQHLEDEQEENEELQQNHHHHHHHIQEEEVEEGEEEEKEYEDDIVQQEPSDEEEKDEELPIDKQKNQTATKKKPVAMPSYQ</sequence>
<evidence type="ECO:0000256" key="2">
    <source>
        <dbReference type="ARBA" id="ARBA00022803"/>
    </source>
</evidence>
<evidence type="ECO:0000256" key="1">
    <source>
        <dbReference type="ARBA" id="ARBA00022737"/>
    </source>
</evidence>
<gene>
    <name evidence="5" type="ORF">PPL_05628</name>
</gene>